<name>A0ABR3GGT0_9PEZI</name>
<reference evidence="3 4" key="1">
    <citation type="submission" date="2024-02" db="EMBL/GenBank/DDBJ databases">
        <title>Discinaceae phylogenomics.</title>
        <authorList>
            <person name="Dirks A.C."/>
            <person name="James T.Y."/>
        </authorList>
    </citation>
    <scope>NUCLEOTIDE SEQUENCE [LARGE SCALE GENOMIC DNA]</scope>
    <source>
        <strain evidence="3 4">ACD0624</strain>
    </source>
</reference>
<gene>
    <name evidence="3" type="ORF">Q9L58_006347</name>
</gene>
<keyword evidence="2" id="KW-0472">Membrane</keyword>
<accession>A0ABR3GGT0</accession>
<proteinExistence type="predicted"/>
<dbReference type="PRINTS" id="PR01217">
    <property type="entry name" value="PRICHEXTENSN"/>
</dbReference>
<keyword evidence="4" id="KW-1185">Reference proteome</keyword>
<evidence type="ECO:0000313" key="3">
    <source>
        <dbReference type="EMBL" id="KAL0634751.1"/>
    </source>
</evidence>
<keyword evidence="2" id="KW-0812">Transmembrane</keyword>
<dbReference type="Proteomes" id="UP001447188">
    <property type="component" value="Unassembled WGS sequence"/>
</dbReference>
<feature type="non-terminal residue" evidence="3">
    <location>
        <position position="1"/>
    </location>
</feature>
<keyword evidence="2" id="KW-1133">Transmembrane helix</keyword>
<feature type="region of interest" description="Disordered" evidence="1">
    <location>
        <begin position="271"/>
        <end position="316"/>
    </location>
</feature>
<evidence type="ECO:0000256" key="2">
    <source>
        <dbReference type="SAM" id="Phobius"/>
    </source>
</evidence>
<evidence type="ECO:0000256" key="1">
    <source>
        <dbReference type="SAM" id="MobiDB-lite"/>
    </source>
</evidence>
<dbReference type="EMBL" id="JBBBZM010000086">
    <property type="protein sequence ID" value="KAL0634751.1"/>
    <property type="molecule type" value="Genomic_DNA"/>
</dbReference>
<feature type="region of interest" description="Disordered" evidence="1">
    <location>
        <begin position="377"/>
        <end position="424"/>
    </location>
</feature>
<sequence length="441" mass="47788">AAEVGYGPLFDPCGDNCQTQMVNFCTVGHDVTQMRTCWCDDVEYIEHMDACLDSCDPAVGNKTVQRDQMLRYRSIVCEPTAITKDVEFQEYYRTRFASVDDGSFTPGVTRGIPPPTASPVGITEGMTPTPESSISSSTLSLSSEFVTNSEVTPTSIITLTISTTPSAFFSATALPSTAASPTPRGDGLNTAQLFGVILGTAVVSVLLSLSIVFCIRRRHPRRPLWKPPPPPPLPLPRPPTTTFLPYYAPTSSPPTILPRRIHEIGPHAIATSTASTHSTGDGDGSVISPTRGRGGYSYSQLESPPLPTPPQSRFYTRPTSVSTRMLTPVISPTQPMIQVTSSSAIAAAAAAERNSRGSTHTLIEPEPQQGILEGIVIDRSRSQSRPGNSGRRSERRGQLDESGYCAEDDCTSSCSSWSERSWHEEDDDVWWDLRESQMMGP</sequence>
<organism evidence="3 4">
    <name type="scientific">Discina gigas</name>
    <dbReference type="NCBI Taxonomy" id="1032678"/>
    <lineage>
        <taxon>Eukaryota</taxon>
        <taxon>Fungi</taxon>
        <taxon>Dikarya</taxon>
        <taxon>Ascomycota</taxon>
        <taxon>Pezizomycotina</taxon>
        <taxon>Pezizomycetes</taxon>
        <taxon>Pezizales</taxon>
        <taxon>Discinaceae</taxon>
        <taxon>Discina</taxon>
    </lineage>
</organism>
<comment type="caution">
    <text evidence="3">The sequence shown here is derived from an EMBL/GenBank/DDBJ whole genome shotgun (WGS) entry which is preliminary data.</text>
</comment>
<protein>
    <recommendedName>
        <fullName evidence="5">Extracellular membrane protein CFEM domain-containing protein</fullName>
    </recommendedName>
</protein>
<evidence type="ECO:0000313" key="4">
    <source>
        <dbReference type="Proteomes" id="UP001447188"/>
    </source>
</evidence>
<feature type="transmembrane region" description="Helical" evidence="2">
    <location>
        <begin position="193"/>
        <end position="215"/>
    </location>
</feature>
<evidence type="ECO:0008006" key="5">
    <source>
        <dbReference type="Google" id="ProtNLM"/>
    </source>
</evidence>
<feature type="region of interest" description="Disordered" evidence="1">
    <location>
        <begin position="350"/>
        <end position="369"/>
    </location>
</feature>